<dbReference type="AlphaFoldDB" id="A0A143PND9"/>
<dbReference type="EMBL" id="CP015136">
    <property type="protein sequence ID" value="AMY10112.1"/>
    <property type="molecule type" value="Genomic_DNA"/>
</dbReference>
<reference evidence="1 2" key="1">
    <citation type="journal article" date="2016" name="Genome Announc.">
        <title>First Complete Genome Sequence of a Subdivision 6 Acidobacterium Strain.</title>
        <authorList>
            <person name="Huang S."/>
            <person name="Vieira S."/>
            <person name="Bunk B."/>
            <person name="Riedel T."/>
            <person name="Sproer C."/>
            <person name="Overmann J."/>
        </authorList>
    </citation>
    <scope>NUCLEOTIDE SEQUENCE [LARGE SCALE GENOMIC DNA]</scope>
    <source>
        <strain evidence="2">DSM 100886 HEG_-6_39</strain>
    </source>
</reference>
<evidence type="ECO:0000313" key="1">
    <source>
        <dbReference type="EMBL" id="AMY10112.1"/>
    </source>
</evidence>
<organism evidence="1 2">
    <name type="scientific">Luteitalea pratensis</name>
    <dbReference type="NCBI Taxonomy" id="1855912"/>
    <lineage>
        <taxon>Bacteria</taxon>
        <taxon>Pseudomonadati</taxon>
        <taxon>Acidobacteriota</taxon>
        <taxon>Vicinamibacteria</taxon>
        <taxon>Vicinamibacterales</taxon>
        <taxon>Vicinamibacteraceae</taxon>
        <taxon>Luteitalea</taxon>
    </lineage>
</organism>
<name>A0A143PND9_LUTPR</name>
<evidence type="ECO:0000313" key="2">
    <source>
        <dbReference type="Proteomes" id="UP000076079"/>
    </source>
</evidence>
<dbReference type="OrthoDB" id="518264at2"/>
<sequence>MIKAVVRALLRRLDLSLQRRLALGTLNNILTTAPASALAELRVLHEEGEWFQVTLEDRIRQINLSGRETTRADQSLRTYLMEDDAPWKAHHLDAIDMPGMISDEEAQYYEWIGQTYLGRGEVIELGPWLGKSTRHIIRGLRSNPKFSDKQLHVYDDFVWRTSWMNQYVDQADRLPNHADFRALFDRFIGDARPFLNVVRAKISDHDGNESLPPIKWPGSPIEIMYVDCGRTMKVNQDWFDTFSPSFMPGITLVVMQDWRLHRERPRKAYNETLWFTQAHPELELIHEVKHGGVAAFLFKPVP</sequence>
<dbReference type="Gene3D" id="3.40.50.150">
    <property type="entry name" value="Vaccinia Virus protein VP39"/>
    <property type="match status" value="1"/>
</dbReference>
<accession>A0A143PND9</accession>
<proteinExistence type="predicted"/>
<gene>
    <name evidence="1" type="ORF">LuPra_03340</name>
</gene>
<evidence type="ECO:0008006" key="3">
    <source>
        <dbReference type="Google" id="ProtNLM"/>
    </source>
</evidence>
<reference evidence="2" key="2">
    <citation type="submission" date="2016-04" db="EMBL/GenBank/DDBJ databases">
        <title>First Complete Genome Sequence of a Subdivision 6 Acidobacterium.</title>
        <authorList>
            <person name="Huang S."/>
            <person name="Vieira S."/>
            <person name="Bunk B."/>
            <person name="Riedel T."/>
            <person name="Sproeer C."/>
            <person name="Overmann J."/>
        </authorList>
    </citation>
    <scope>NUCLEOTIDE SEQUENCE [LARGE SCALE GENOMIC DNA]</scope>
    <source>
        <strain evidence="2">DSM 100886 HEG_-6_39</strain>
    </source>
</reference>
<protein>
    <recommendedName>
        <fullName evidence="3">Macrocin-O-methyltransferase (TylF)</fullName>
    </recommendedName>
</protein>
<dbReference type="RefSeq" id="WP_110171788.1">
    <property type="nucleotide sequence ID" value="NZ_CP015136.1"/>
</dbReference>
<dbReference type="Proteomes" id="UP000076079">
    <property type="component" value="Chromosome"/>
</dbReference>
<dbReference type="STRING" id="1855912.LuPra_03340"/>
<dbReference type="InterPro" id="IPR029063">
    <property type="entry name" value="SAM-dependent_MTases_sf"/>
</dbReference>
<keyword evidence="2" id="KW-1185">Reference proteome</keyword>
<dbReference type="KEGG" id="abac:LuPra_03340"/>